<dbReference type="GO" id="GO:0032259">
    <property type="term" value="P:methylation"/>
    <property type="evidence" value="ECO:0007669"/>
    <property type="project" value="UniProtKB-KW"/>
</dbReference>
<dbReference type="CDD" id="cd02440">
    <property type="entry name" value="AdoMet_MTases"/>
    <property type="match status" value="1"/>
</dbReference>
<dbReference type="SUPFAM" id="SSF53335">
    <property type="entry name" value="S-adenosyl-L-methionine-dependent methyltransferases"/>
    <property type="match status" value="1"/>
</dbReference>
<evidence type="ECO:0000259" key="1">
    <source>
        <dbReference type="Pfam" id="PF13649"/>
    </source>
</evidence>
<dbReference type="Proteomes" id="UP000536835">
    <property type="component" value="Unassembled WGS sequence"/>
</dbReference>
<comment type="caution">
    <text evidence="2">The sequence shown here is derived from an EMBL/GenBank/DDBJ whole genome shotgun (WGS) entry which is preliminary data.</text>
</comment>
<dbReference type="Gene3D" id="3.40.50.150">
    <property type="entry name" value="Vaccinia Virus protein VP39"/>
    <property type="match status" value="1"/>
</dbReference>
<sequence length="360" mass="40016">MGLAANIETKLREAQYRAATTAKVGWFTSFYVMGRHIVGPLTSPGEVPKATPTEAPSMGDMRASFFKLFDDEWADVEAKRYRMPREFRTRPDPVAAVRKARNYLDEARAVARRSKTKGGGTEVRETAPDGLPAYYRQNFHFQSDGWLSEESASVYDTQVEVLFTGSADAMRRRALPAISEEVRRLVRERGSEKDIHFADVACGTGRLLSDVADNFPELTVSAVDLSGPYLEKARANNAHAKNASFIEAAAEKLPFEDGSVDILTTVYLFHELPPKVRREVAAEVARVLRPGGLYVHVDSAQYGDTCMDALLEGFPKAFHEPFYDSYAREDLPSLFGESGLEPDGQRIGFLTKASSFRKPN</sequence>
<evidence type="ECO:0000313" key="3">
    <source>
        <dbReference type="Proteomes" id="UP000536835"/>
    </source>
</evidence>
<dbReference type="Pfam" id="PF13649">
    <property type="entry name" value="Methyltransf_25"/>
    <property type="match status" value="1"/>
</dbReference>
<protein>
    <submittedName>
        <fullName evidence="2">Class I SAM-dependent methyltransferase</fullName>
    </submittedName>
</protein>
<organism evidence="2 3">
    <name type="scientific">Parvularcula mediterranea</name>
    <dbReference type="NCBI Taxonomy" id="2732508"/>
    <lineage>
        <taxon>Bacteria</taxon>
        <taxon>Pseudomonadati</taxon>
        <taxon>Pseudomonadota</taxon>
        <taxon>Alphaproteobacteria</taxon>
        <taxon>Parvularculales</taxon>
        <taxon>Parvularculaceae</taxon>
        <taxon>Parvularcula</taxon>
    </lineage>
</organism>
<dbReference type="AlphaFoldDB" id="A0A7Y3W536"/>
<dbReference type="InterPro" id="IPR029063">
    <property type="entry name" value="SAM-dependent_MTases_sf"/>
</dbReference>
<name>A0A7Y3W536_9PROT</name>
<dbReference type="RefSeq" id="WP_173198560.1">
    <property type="nucleotide sequence ID" value="NZ_JABFCX010000002.1"/>
</dbReference>
<dbReference type="PANTHER" id="PTHR43591">
    <property type="entry name" value="METHYLTRANSFERASE"/>
    <property type="match status" value="1"/>
</dbReference>
<reference evidence="2 3" key="1">
    <citation type="submission" date="2020-05" db="EMBL/GenBank/DDBJ databases">
        <title>Parvularcula mediterraneae sp. nov., isolated from polypropylene straw from shallow seawater of the seashore of Laganas in Zakynthos island, Greece.</title>
        <authorList>
            <person name="Szabo I."/>
            <person name="Al-Omari J."/>
            <person name="Rado J."/>
            <person name="Szerdahelyi G.S."/>
        </authorList>
    </citation>
    <scope>NUCLEOTIDE SEQUENCE [LARGE SCALE GENOMIC DNA]</scope>
    <source>
        <strain evidence="2 3">ZS-1/3</strain>
    </source>
</reference>
<dbReference type="InterPro" id="IPR041698">
    <property type="entry name" value="Methyltransf_25"/>
</dbReference>
<dbReference type="EMBL" id="JABFCX010000002">
    <property type="protein sequence ID" value="NNU16385.1"/>
    <property type="molecule type" value="Genomic_DNA"/>
</dbReference>
<accession>A0A7Y3W536</accession>
<proteinExistence type="predicted"/>
<keyword evidence="3" id="KW-1185">Reference proteome</keyword>
<dbReference type="GO" id="GO:0008168">
    <property type="term" value="F:methyltransferase activity"/>
    <property type="evidence" value="ECO:0007669"/>
    <property type="project" value="UniProtKB-KW"/>
</dbReference>
<feature type="domain" description="Methyltransferase" evidence="1">
    <location>
        <begin position="199"/>
        <end position="292"/>
    </location>
</feature>
<gene>
    <name evidence="2" type="ORF">HK107_08640</name>
</gene>
<keyword evidence="2" id="KW-0489">Methyltransferase</keyword>
<keyword evidence="2" id="KW-0808">Transferase</keyword>
<evidence type="ECO:0000313" key="2">
    <source>
        <dbReference type="EMBL" id="NNU16385.1"/>
    </source>
</evidence>
<dbReference type="PANTHER" id="PTHR43591:SF110">
    <property type="entry name" value="RHODANESE DOMAIN-CONTAINING PROTEIN"/>
    <property type="match status" value="1"/>
</dbReference>